<dbReference type="Proteomes" id="UP000037751">
    <property type="component" value="Unassembled WGS sequence"/>
</dbReference>
<proteinExistence type="inferred from homology"/>
<dbReference type="Gene3D" id="2.40.30.10">
    <property type="entry name" value="Translation factors"/>
    <property type="match status" value="1"/>
</dbReference>
<dbReference type="PANTHER" id="PTHR19370:SF184">
    <property type="entry name" value="NADH-CYTOCHROME B5 REDUCTASE-LIKE"/>
    <property type="match status" value="1"/>
</dbReference>
<sequence length="183" mass="20626">MDKIRCRLAIYAYYIKEPTIQVERAYTPLFMMHKIDPTMLHFTIKRYGSGELSRYLYRIPTGATVSLRGPELTWKLDPSLDVPKEVVMLVAGTGVTTAHQLLSNVYDKAPLPATPKISVLYAARSMDDLLLIPELAEYQKKYPGKVKLHIWTESEPSSLHVIATVYWPTNASTAAIVVASEAW</sequence>
<evidence type="ECO:0000256" key="4">
    <source>
        <dbReference type="ARBA" id="ARBA00022827"/>
    </source>
</evidence>
<dbReference type="InterPro" id="IPR008333">
    <property type="entry name" value="Cbr1-like_FAD-bd_dom"/>
</dbReference>
<evidence type="ECO:0000313" key="10">
    <source>
        <dbReference type="Proteomes" id="UP000037751"/>
    </source>
</evidence>
<dbReference type="CDD" id="cd06183">
    <property type="entry name" value="cyt_b5_reduct_like"/>
    <property type="match status" value="1"/>
</dbReference>
<keyword evidence="10" id="KW-1185">Reference proteome</keyword>
<dbReference type="SUPFAM" id="SSF63380">
    <property type="entry name" value="Riboflavin synthase domain-like"/>
    <property type="match status" value="1"/>
</dbReference>
<feature type="binding site" evidence="6">
    <location>
        <position position="45"/>
    </location>
    <ligand>
        <name>FAD</name>
        <dbReference type="ChEBI" id="CHEBI:57692"/>
    </ligand>
</feature>
<feature type="binding site" evidence="6">
    <location>
        <position position="96"/>
    </location>
    <ligand>
        <name>FAD</name>
        <dbReference type="ChEBI" id="CHEBI:57692"/>
    </ligand>
</feature>
<gene>
    <name evidence="9" type="ORF">Malapachy_0948</name>
</gene>
<dbReference type="RefSeq" id="XP_017992534.1">
    <property type="nucleotide sequence ID" value="XM_018135460.1"/>
</dbReference>
<accession>A0A0M9VPZ0</accession>
<feature type="binding site" evidence="6">
    <location>
        <position position="26"/>
    </location>
    <ligand>
        <name>FAD</name>
        <dbReference type="ChEBI" id="CHEBI:57692"/>
    </ligand>
</feature>
<evidence type="ECO:0000256" key="5">
    <source>
        <dbReference type="ARBA" id="ARBA00023002"/>
    </source>
</evidence>
<dbReference type="VEuPathDB" id="FungiDB:Malapachy_0948"/>
<dbReference type="InterPro" id="IPR039261">
    <property type="entry name" value="FNR_nucleotide-bd"/>
</dbReference>
<dbReference type="OrthoDB" id="432685at2759"/>
<dbReference type="Pfam" id="PF00970">
    <property type="entry name" value="FAD_binding_6"/>
    <property type="match status" value="1"/>
</dbReference>
<dbReference type="InterPro" id="IPR017938">
    <property type="entry name" value="Riboflavin_synthase-like_b-brl"/>
</dbReference>
<evidence type="ECO:0000259" key="8">
    <source>
        <dbReference type="Pfam" id="PF00970"/>
    </source>
</evidence>
<dbReference type="Gene3D" id="3.40.50.80">
    <property type="entry name" value="Nucleotide-binding domain of ferredoxin-NADP reductase (FNR) module"/>
    <property type="match status" value="1"/>
</dbReference>
<dbReference type="PRINTS" id="PR00406">
    <property type="entry name" value="CYTB5RDTASE"/>
</dbReference>
<feature type="binding site" evidence="6">
    <location>
        <position position="53"/>
    </location>
    <ligand>
        <name>FAD</name>
        <dbReference type="ChEBI" id="CHEBI:57692"/>
    </ligand>
</feature>
<dbReference type="InterPro" id="IPR001433">
    <property type="entry name" value="OxRdtase_FAD/NAD-bd"/>
</dbReference>
<comment type="caution">
    <text evidence="9">The sequence shown here is derived from an EMBL/GenBank/DDBJ whole genome shotgun (WGS) entry which is preliminary data.</text>
</comment>
<keyword evidence="5" id="KW-0560">Oxidoreductase</keyword>
<evidence type="ECO:0000313" key="9">
    <source>
        <dbReference type="EMBL" id="KOS14902.1"/>
    </source>
</evidence>
<dbReference type="EMBL" id="LGAV01000003">
    <property type="protein sequence ID" value="KOS14902.1"/>
    <property type="molecule type" value="Genomic_DNA"/>
</dbReference>
<dbReference type="InterPro" id="IPR001834">
    <property type="entry name" value="CBR-like"/>
</dbReference>
<feature type="domain" description="Flavoprotein pyridine nucleotide cytochrome reductase-like FAD-binding" evidence="8">
    <location>
        <begin position="20"/>
        <end position="74"/>
    </location>
</feature>
<organism evidence="9 10">
    <name type="scientific">Malassezia pachydermatis</name>
    <dbReference type="NCBI Taxonomy" id="77020"/>
    <lineage>
        <taxon>Eukaryota</taxon>
        <taxon>Fungi</taxon>
        <taxon>Dikarya</taxon>
        <taxon>Basidiomycota</taxon>
        <taxon>Ustilaginomycotina</taxon>
        <taxon>Malasseziomycetes</taxon>
        <taxon>Malasseziales</taxon>
        <taxon>Malasseziaceae</taxon>
        <taxon>Malassezia</taxon>
    </lineage>
</organism>
<comment type="similarity">
    <text evidence="2">Belongs to the flavoprotein pyridine nucleotide cytochrome reductase family.</text>
</comment>
<name>A0A0M9VPZ0_9BASI</name>
<keyword evidence="3 6" id="KW-0285">Flavoprotein</keyword>
<dbReference type="STRING" id="77020.A0A0M9VPZ0"/>
<evidence type="ECO:0000256" key="3">
    <source>
        <dbReference type="ARBA" id="ARBA00022630"/>
    </source>
</evidence>
<feature type="domain" description="Oxidoreductase FAD/NAD(P)-binding" evidence="7">
    <location>
        <begin position="88"/>
        <end position="154"/>
    </location>
</feature>
<feature type="binding site" evidence="6">
    <location>
        <position position="24"/>
    </location>
    <ligand>
        <name>FAD</name>
        <dbReference type="ChEBI" id="CHEBI:57692"/>
    </ligand>
</feature>
<keyword evidence="4 6" id="KW-0274">FAD</keyword>
<evidence type="ECO:0000256" key="6">
    <source>
        <dbReference type="PIRSR" id="PIRSR601834-1"/>
    </source>
</evidence>
<dbReference type="SUPFAM" id="SSF52343">
    <property type="entry name" value="Ferredoxin reductase-like, C-terminal NADP-linked domain"/>
    <property type="match status" value="1"/>
</dbReference>
<evidence type="ECO:0000256" key="1">
    <source>
        <dbReference type="ARBA" id="ARBA00001974"/>
    </source>
</evidence>
<dbReference type="GO" id="GO:0016491">
    <property type="term" value="F:oxidoreductase activity"/>
    <property type="evidence" value="ECO:0007669"/>
    <property type="project" value="UniProtKB-KW"/>
</dbReference>
<comment type="cofactor">
    <cofactor evidence="1 6">
        <name>FAD</name>
        <dbReference type="ChEBI" id="CHEBI:57692"/>
    </cofactor>
</comment>
<dbReference type="PANTHER" id="PTHR19370">
    <property type="entry name" value="NADH-CYTOCHROME B5 REDUCTASE"/>
    <property type="match status" value="1"/>
</dbReference>
<dbReference type="Pfam" id="PF00175">
    <property type="entry name" value="NAD_binding_1"/>
    <property type="match status" value="1"/>
</dbReference>
<evidence type="ECO:0000259" key="7">
    <source>
        <dbReference type="Pfam" id="PF00175"/>
    </source>
</evidence>
<reference evidence="9 10" key="1">
    <citation type="submission" date="2015-07" db="EMBL/GenBank/DDBJ databases">
        <title>Draft Genome Sequence of Malassezia furfur CBS1878 and Malassezia pachydermatis CBS1879.</title>
        <authorList>
            <person name="Triana S."/>
            <person name="Ohm R."/>
            <person name="Gonzalez A."/>
            <person name="DeCock H."/>
            <person name="Restrepo S."/>
            <person name="Celis A."/>
        </authorList>
    </citation>
    <scope>NUCLEOTIDE SEQUENCE [LARGE SCALE GENOMIC DNA]</scope>
    <source>
        <strain evidence="9 10">CBS 1879</strain>
    </source>
</reference>
<evidence type="ECO:0000256" key="2">
    <source>
        <dbReference type="ARBA" id="ARBA00006105"/>
    </source>
</evidence>
<protein>
    <submittedName>
        <fullName evidence="9">Cyc2-cytochrome-c mitochondrial import factor</fullName>
    </submittedName>
</protein>
<dbReference type="GeneID" id="28727335"/>
<dbReference type="AlphaFoldDB" id="A0A0M9VPZ0"/>